<dbReference type="InterPro" id="IPR050188">
    <property type="entry name" value="RluA_PseudoU_synthase"/>
</dbReference>
<dbReference type="InterPro" id="IPR036986">
    <property type="entry name" value="S4_RNA-bd_sf"/>
</dbReference>
<dbReference type="SUPFAM" id="SSF55174">
    <property type="entry name" value="Alpha-L RNA-binding motif"/>
    <property type="match status" value="1"/>
</dbReference>
<comment type="catalytic activity">
    <reaction evidence="8">
        <text>a uridine in RNA = a pseudouridine in RNA</text>
        <dbReference type="Rhea" id="RHEA:48348"/>
        <dbReference type="Rhea" id="RHEA-COMP:12068"/>
        <dbReference type="Rhea" id="RHEA-COMP:12069"/>
        <dbReference type="ChEBI" id="CHEBI:65314"/>
        <dbReference type="ChEBI" id="CHEBI:65315"/>
    </reaction>
</comment>
<evidence type="ECO:0000313" key="11">
    <source>
        <dbReference type="Proteomes" id="UP000094472"/>
    </source>
</evidence>
<dbReference type="AlphaFoldDB" id="A0A1E3VRM4"/>
<reference evidence="10 11" key="1">
    <citation type="journal article" date="2016" name="Environ. Microbiol.">
        <title>New Methyloceanibacter diversity from North Sea sediments includes methanotroph containing solely the soluble methane monooxygenase.</title>
        <authorList>
            <person name="Vekeman B."/>
            <person name="Kerckhof F.M."/>
            <person name="Cremers G."/>
            <person name="de Vos P."/>
            <person name="Vandamme P."/>
            <person name="Boon N."/>
            <person name="Op den Camp H.J."/>
            <person name="Heylen K."/>
        </authorList>
    </citation>
    <scope>NUCLEOTIDE SEQUENCE [LARGE SCALE GENOMIC DNA]</scope>
    <source>
        <strain evidence="10 11">R-67175</strain>
    </source>
</reference>
<feature type="domain" description="RNA-binding S4" evidence="9">
    <location>
        <begin position="23"/>
        <end position="81"/>
    </location>
</feature>
<name>A0A1E3VRM4_9HYPH</name>
<evidence type="ECO:0000256" key="1">
    <source>
        <dbReference type="ARBA" id="ARBA00010876"/>
    </source>
</evidence>
<evidence type="ECO:0000256" key="3">
    <source>
        <dbReference type="ARBA" id="ARBA00023235"/>
    </source>
</evidence>
<evidence type="ECO:0000256" key="4">
    <source>
        <dbReference type="ARBA" id="ARBA00036882"/>
    </source>
</evidence>
<evidence type="ECO:0000256" key="5">
    <source>
        <dbReference type="ARBA" id="ARBA00056072"/>
    </source>
</evidence>
<dbReference type="PANTHER" id="PTHR21600:SF44">
    <property type="entry name" value="RIBOSOMAL LARGE SUBUNIT PSEUDOURIDINE SYNTHASE D"/>
    <property type="match status" value="1"/>
</dbReference>
<dbReference type="OrthoDB" id="9807829at2"/>
<dbReference type="Gene3D" id="3.10.290.10">
    <property type="entry name" value="RNA-binding S4 domain"/>
    <property type="match status" value="1"/>
</dbReference>
<dbReference type="InterPro" id="IPR002942">
    <property type="entry name" value="S4_RNA-bd"/>
</dbReference>
<dbReference type="STRING" id="1774969.AUC69_15660"/>
<dbReference type="Gene3D" id="3.30.2350.10">
    <property type="entry name" value="Pseudouridine synthase"/>
    <property type="match status" value="1"/>
</dbReference>
<dbReference type="GO" id="GO:0000455">
    <property type="term" value="P:enzyme-directed rRNA pseudouridine synthesis"/>
    <property type="evidence" value="ECO:0007669"/>
    <property type="project" value="TreeGrafter"/>
</dbReference>
<dbReference type="GO" id="GO:0003723">
    <property type="term" value="F:RNA binding"/>
    <property type="evidence" value="ECO:0007669"/>
    <property type="project" value="UniProtKB-KW"/>
</dbReference>
<dbReference type="NCBIfam" id="TIGR00005">
    <property type="entry name" value="rluA_subfam"/>
    <property type="match status" value="1"/>
</dbReference>
<dbReference type="PROSITE" id="PS50889">
    <property type="entry name" value="S4"/>
    <property type="match status" value="1"/>
</dbReference>
<dbReference type="Pfam" id="PF00849">
    <property type="entry name" value="PseudoU_synth_2"/>
    <property type="match status" value="1"/>
</dbReference>
<dbReference type="GO" id="GO:0160140">
    <property type="term" value="F:23S rRNA pseudouridine(1911/1915/1917) synthase activity"/>
    <property type="evidence" value="ECO:0007669"/>
    <property type="project" value="UniProtKB-EC"/>
</dbReference>
<protein>
    <recommendedName>
        <fullName evidence="8">Pseudouridine synthase</fullName>
        <ecNumber evidence="8">5.4.99.-</ecNumber>
    </recommendedName>
</protein>
<dbReference type="CDD" id="cd02869">
    <property type="entry name" value="PseudoU_synth_RluA_like"/>
    <property type="match status" value="1"/>
</dbReference>
<dbReference type="Proteomes" id="UP000094472">
    <property type="component" value="Unassembled WGS sequence"/>
</dbReference>
<comment type="catalytic activity">
    <reaction evidence="4">
        <text>uridine(1911/1915/1917) in 23S rRNA = pseudouridine(1911/1915/1917) in 23S rRNA</text>
        <dbReference type="Rhea" id="RHEA:42524"/>
        <dbReference type="Rhea" id="RHEA-COMP:10097"/>
        <dbReference type="Rhea" id="RHEA-COMP:10098"/>
        <dbReference type="ChEBI" id="CHEBI:65314"/>
        <dbReference type="ChEBI" id="CHEBI:65315"/>
        <dbReference type="EC" id="5.4.99.23"/>
    </reaction>
</comment>
<gene>
    <name evidence="10" type="ORF">AUC69_15660</name>
</gene>
<dbReference type="PROSITE" id="PS01129">
    <property type="entry name" value="PSI_RLU"/>
    <property type="match status" value="1"/>
</dbReference>
<dbReference type="SMART" id="SM00363">
    <property type="entry name" value="S4"/>
    <property type="match status" value="1"/>
</dbReference>
<evidence type="ECO:0000256" key="7">
    <source>
        <dbReference type="PROSITE-ProRule" id="PRU00182"/>
    </source>
</evidence>
<dbReference type="EMBL" id="LPWF01000030">
    <property type="protein sequence ID" value="ODR96188.1"/>
    <property type="molecule type" value="Genomic_DNA"/>
</dbReference>
<evidence type="ECO:0000256" key="2">
    <source>
        <dbReference type="ARBA" id="ARBA00022884"/>
    </source>
</evidence>
<dbReference type="EC" id="5.4.99.-" evidence="8"/>
<dbReference type="RefSeq" id="WP_069442486.1">
    <property type="nucleotide sequence ID" value="NZ_LPWF01000030.1"/>
</dbReference>
<keyword evidence="3 8" id="KW-0413">Isomerase</keyword>
<dbReference type="InterPro" id="IPR020103">
    <property type="entry name" value="PsdUridine_synth_cat_dom_sf"/>
</dbReference>
<organism evidence="10 11">
    <name type="scientific">Methyloceanibacter superfactus</name>
    <dbReference type="NCBI Taxonomy" id="1774969"/>
    <lineage>
        <taxon>Bacteria</taxon>
        <taxon>Pseudomonadati</taxon>
        <taxon>Pseudomonadota</taxon>
        <taxon>Alphaproteobacteria</taxon>
        <taxon>Hyphomicrobiales</taxon>
        <taxon>Hyphomicrobiaceae</taxon>
        <taxon>Methyloceanibacter</taxon>
    </lineage>
</organism>
<evidence type="ECO:0000259" key="9">
    <source>
        <dbReference type="SMART" id="SM00363"/>
    </source>
</evidence>
<evidence type="ECO:0000313" key="10">
    <source>
        <dbReference type="EMBL" id="ODR96188.1"/>
    </source>
</evidence>
<comment type="similarity">
    <text evidence="1 8">Belongs to the pseudouridine synthase RluA family.</text>
</comment>
<evidence type="ECO:0000256" key="8">
    <source>
        <dbReference type="RuleBase" id="RU362028"/>
    </source>
</evidence>
<evidence type="ECO:0000256" key="6">
    <source>
        <dbReference type="PIRSR" id="PIRSR606225-1"/>
    </source>
</evidence>
<dbReference type="CDD" id="cd00165">
    <property type="entry name" value="S4"/>
    <property type="match status" value="1"/>
</dbReference>
<dbReference type="InterPro" id="IPR006224">
    <property type="entry name" value="PsdUridine_synth_RluA-like_CS"/>
</dbReference>
<comment type="caution">
    <text evidence="10">The sequence shown here is derived from an EMBL/GenBank/DDBJ whole genome shotgun (WGS) entry which is preliminary data.</text>
</comment>
<comment type="function">
    <text evidence="5">Responsible for synthesis of pseudouridine from uracil at positions 1911, 1915 and 1917 in 23S ribosomal RNA.</text>
</comment>
<dbReference type="InterPro" id="IPR006145">
    <property type="entry name" value="PsdUridine_synth_RsuA/RluA"/>
</dbReference>
<proteinExistence type="inferred from homology"/>
<sequence>MPHSNQPPAERLTADVDETHAGQRLDLFLTGALPQLSRTRVQALIREGQVASSGATIEDVKYRVKPGDRFEVAVPPPIDITLQGENIPLDVVYEDDALIVIDKPAGLVVHPGAGQPDGTLVNALIAHCGKSLSGIGGVARPGIVHRLDQKTSGLLVVAKTDQAHRALAAQFADHGRTGDLERGYLALVWGAPQRTHGSIDAPIGRHPTSRTKMAVLKPDKGRHAVTHWQVVETYGQDKDGPIAALLACTLETGRTHQVRVHLAHIGHPLIGDPLYGLGFKSKVKKLPPAAQAKLATLDRQALHAEHLAFEHPVTGTLLEFNSPLPADLAEIADTLKQL</sequence>
<dbReference type="PANTHER" id="PTHR21600">
    <property type="entry name" value="MITOCHONDRIAL RNA PSEUDOURIDINE SYNTHASE"/>
    <property type="match status" value="1"/>
</dbReference>
<feature type="active site" evidence="6">
    <location>
        <position position="148"/>
    </location>
</feature>
<dbReference type="Pfam" id="PF01479">
    <property type="entry name" value="S4"/>
    <property type="match status" value="1"/>
</dbReference>
<dbReference type="InterPro" id="IPR006225">
    <property type="entry name" value="PsdUridine_synth_RluC/D"/>
</dbReference>
<keyword evidence="2 7" id="KW-0694">RNA-binding</keyword>
<keyword evidence="11" id="KW-1185">Reference proteome</keyword>
<dbReference type="SUPFAM" id="SSF55120">
    <property type="entry name" value="Pseudouridine synthase"/>
    <property type="match status" value="1"/>
</dbReference>
<accession>A0A1E3VRM4</accession>
<dbReference type="FunFam" id="3.30.2350.10:FF:000006">
    <property type="entry name" value="Pseudouridine synthase"/>
    <property type="match status" value="1"/>
</dbReference>